<gene>
    <name evidence="2" type="ORF">CV021_00135</name>
</gene>
<comment type="caution">
    <text evidence="2">The sequence shown here is derived from an EMBL/GenBank/DDBJ whole genome shotgun (WGS) entry which is preliminary data.</text>
</comment>
<feature type="non-terminal residue" evidence="2">
    <location>
        <position position="1"/>
    </location>
</feature>
<dbReference type="InterPro" id="IPR036188">
    <property type="entry name" value="FAD/NAD-bd_sf"/>
</dbReference>
<dbReference type="SUPFAM" id="SSF54373">
    <property type="entry name" value="FAD-linked reductases, C-terminal domain"/>
    <property type="match status" value="1"/>
</dbReference>
<organism evidence="2 3">
    <name type="scientific">Staphylococcus aureus</name>
    <dbReference type="NCBI Taxonomy" id="1280"/>
    <lineage>
        <taxon>Bacteria</taxon>
        <taxon>Bacillati</taxon>
        <taxon>Bacillota</taxon>
        <taxon>Bacilli</taxon>
        <taxon>Bacillales</taxon>
        <taxon>Staphylococcaceae</taxon>
        <taxon>Staphylococcus</taxon>
    </lineage>
</organism>
<evidence type="ECO:0000313" key="3">
    <source>
        <dbReference type="Proteomes" id="UP000238775"/>
    </source>
</evidence>
<dbReference type="EMBL" id="PGWZ01000028">
    <property type="protein sequence ID" value="PPJ81386.1"/>
    <property type="molecule type" value="Genomic_DNA"/>
</dbReference>
<feature type="non-terminal residue" evidence="2">
    <location>
        <position position="143"/>
    </location>
</feature>
<dbReference type="Gene3D" id="3.30.9.10">
    <property type="entry name" value="D-Amino Acid Oxidase, subunit A, domain 2"/>
    <property type="match status" value="1"/>
</dbReference>
<evidence type="ECO:0000259" key="1">
    <source>
        <dbReference type="Pfam" id="PF01266"/>
    </source>
</evidence>
<dbReference type="SUPFAM" id="SSF51971">
    <property type="entry name" value="Nucleotide-binding domain"/>
    <property type="match status" value="1"/>
</dbReference>
<dbReference type="Proteomes" id="UP000238775">
    <property type="component" value="Unassembled WGS sequence"/>
</dbReference>
<proteinExistence type="predicted"/>
<feature type="domain" description="FAD dependent oxidoreductase" evidence="1">
    <location>
        <begin position="5"/>
        <end position="137"/>
    </location>
</feature>
<dbReference type="Gene3D" id="3.50.50.60">
    <property type="entry name" value="FAD/NAD(P)-binding domain"/>
    <property type="match status" value="1"/>
</dbReference>
<protein>
    <submittedName>
        <fullName evidence="2">FAD-dependent oxidoreductase</fullName>
    </submittedName>
</protein>
<name>A0A7Z1N8G7_STAAU</name>
<sequence length="143" mass="16124">LMEALGHKVPMIAERGYHIRADASDWPADLPPVVFEERSMIVTRYRDTVQAASFVELNQADAPVDPRKWDRLERHVVELGLPIRGPFTRWMGCRPTLPDYLPAIGRSDRADNLYYAFGHQHLGLTLAPITAQMMTALVTDTAP</sequence>
<accession>A0A7Z1N8G7</accession>
<reference evidence="2 3" key="1">
    <citation type="submission" date="2017-11" db="EMBL/GenBank/DDBJ databases">
        <authorList>
            <person name="Founou R.C."/>
            <person name="Founou L."/>
            <person name="Allam M."/>
            <person name="Ismail A."/>
            <person name="Essack S.Y."/>
        </authorList>
    </citation>
    <scope>NUCLEOTIDE SEQUENCE [LARGE SCALE GENOMIC DNA]</scope>
    <source>
        <strain evidence="2 3">G703N2B1</strain>
    </source>
</reference>
<dbReference type="InterPro" id="IPR006076">
    <property type="entry name" value="FAD-dep_OxRdtase"/>
</dbReference>
<dbReference type="AlphaFoldDB" id="A0A7Z1N8G7"/>
<dbReference type="Pfam" id="PF01266">
    <property type="entry name" value="DAO"/>
    <property type="match status" value="1"/>
</dbReference>
<evidence type="ECO:0000313" key="2">
    <source>
        <dbReference type="EMBL" id="PPJ81386.1"/>
    </source>
</evidence>